<keyword evidence="6" id="KW-0645">Protease</keyword>
<evidence type="ECO:0000313" key="7">
    <source>
        <dbReference type="EMBL" id="NOL39210.1"/>
    </source>
</evidence>
<dbReference type="AlphaFoldDB" id="A0A7Y4KUZ3"/>
<evidence type="ECO:0000256" key="4">
    <source>
        <dbReference type="ARBA" id="ARBA00023136"/>
    </source>
</evidence>
<accession>A0A7Y4KUZ3</accession>
<reference evidence="7 8" key="1">
    <citation type="submission" date="2020-05" db="EMBL/GenBank/DDBJ databases">
        <title>Genome sequence of Kribbella sandramycini ATCC 39419.</title>
        <authorList>
            <person name="Maclea K.S."/>
            <person name="Fair J.L."/>
        </authorList>
    </citation>
    <scope>NUCLEOTIDE SEQUENCE [LARGE SCALE GENOMIC DNA]</scope>
    <source>
        <strain evidence="7 8">ATCC 39419</strain>
    </source>
</reference>
<dbReference type="RefSeq" id="WP_171670782.1">
    <property type="nucleotide sequence ID" value="NZ_BAAAGT010000003.1"/>
</dbReference>
<keyword evidence="2" id="KW-0812">Transmembrane</keyword>
<dbReference type="EMBL" id="JACHKF010000001">
    <property type="protein sequence ID" value="MBB6568196.1"/>
    <property type="molecule type" value="Genomic_DNA"/>
</dbReference>
<feature type="signal peptide" evidence="5">
    <location>
        <begin position="1"/>
        <end position="25"/>
    </location>
</feature>
<evidence type="ECO:0000256" key="2">
    <source>
        <dbReference type="ARBA" id="ARBA00022692"/>
    </source>
</evidence>
<gene>
    <name evidence="6" type="ORF">HNR71_003833</name>
    <name evidence="7" type="ORF">HPO96_03025</name>
</gene>
<dbReference type="GO" id="GO:0016020">
    <property type="term" value="C:membrane"/>
    <property type="evidence" value="ECO:0007669"/>
    <property type="project" value="UniProtKB-SubCell"/>
</dbReference>
<keyword evidence="3" id="KW-1133">Transmembrane helix</keyword>
<evidence type="ECO:0000313" key="9">
    <source>
        <dbReference type="Proteomes" id="UP000553957"/>
    </source>
</evidence>
<keyword evidence="4" id="KW-0472">Membrane</keyword>
<name>A0A7Y4KUZ3_9ACTN</name>
<proteinExistence type="predicted"/>
<evidence type="ECO:0000256" key="3">
    <source>
        <dbReference type="ARBA" id="ARBA00022989"/>
    </source>
</evidence>
<dbReference type="GO" id="GO:0008237">
    <property type="term" value="F:metallopeptidase activity"/>
    <property type="evidence" value="ECO:0007669"/>
    <property type="project" value="UniProtKB-KW"/>
</dbReference>
<dbReference type="InterPro" id="IPR007343">
    <property type="entry name" value="Uncharacterised_pept_Zn_put"/>
</dbReference>
<dbReference type="GO" id="GO:0006508">
    <property type="term" value="P:proteolysis"/>
    <property type="evidence" value="ECO:0007669"/>
    <property type="project" value="UniProtKB-KW"/>
</dbReference>
<dbReference type="PROSITE" id="PS51257">
    <property type="entry name" value="PROKAR_LIPOPROTEIN"/>
    <property type="match status" value="1"/>
</dbReference>
<reference evidence="6 9" key="2">
    <citation type="submission" date="2020-08" db="EMBL/GenBank/DDBJ databases">
        <title>Sequencing the genomes of 1000 actinobacteria strains.</title>
        <authorList>
            <person name="Klenk H.-P."/>
        </authorList>
    </citation>
    <scope>NUCLEOTIDE SEQUENCE [LARGE SCALE GENOMIC DNA]</scope>
    <source>
        <strain evidence="6 9">DSM 15626</strain>
    </source>
</reference>
<dbReference type="Pfam" id="PF04228">
    <property type="entry name" value="Zn_peptidase"/>
    <property type="match status" value="1"/>
</dbReference>
<keyword evidence="6" id="KW-0482">Metalloprotease</keyword>
<organism evidence="7 8">
    <name type="scientific">Kribbella sandramycini</name>
    <dbReference type="NCBI Taxonomy" id="60450"/>
    <lineage>
        <taxon>Bacteria</taxon>
        <taxon>Bacillati</taxon>
        <taxon>Actinomycetota</taxon>
        <taxon>Actinomycetes</taxon>
        <taxon>Propionibacteriales</taxon>
        <taxon>Kribbellaceae</taxon>
        <taxon>Kribbella</taxon>
    </lineage>
</organism>
<dbReference type="Proteomes" id="UP000553957">
    <property type="component" value="Unassembled WGS sequence"/>
</dbReference>
<evidence type="ECO:0000313" key="6">
    <source>
        <dbReference type="EMBL" id="MBB6568196.1"/>
    </source>
</evidence>
<evidence type="ECO:0000256" key="1">
    <source>
        <dbReference type="ARBA" id="ARBA00004167"/>
    </source>
</evidence>
<protein>
    <submittedName>
        <fullName evidence="6">Putative metalloprotease</fullName>
    </submittedName>
</protein>
<comment type="subcellular location">
    <subcellularLocation>
        <location evidence="1">Membrane</location>
        <topology evidence="1">Single-pass membrane protein</topology>
    </subcellularLocation>
</comment>
<evidence type="ECO:0000313" key="8">
    <source>
        <dbReference type="Proteomes" id="UP000534306"/>
    </source>
</evidence>
<dbReference type="PANTHER" id="PTHR30168:SF0">
    <property type="entry name" value="INNER MEMBRANE PROTEIN"/>
    <property type="match status" value="1"/>
</dbReference>
<dbReference type="PANTHER" id="PTHR30168">
    <property type="entry name" value="PUTATIVE MEMBRANE PROTEIN YPFJ"/>
    <property type="match status" value="1"/>
</dbReference>
<keyword evidence="5" id="KW-0732">Signal</keyword>
<keyword evidence="6" id="KW-0378">Hydrolase</keyword>
<feature type="chain" id="PRO_5044130717" evidence="5">
    <location>
        <begin position="26"/>
        <end position="285"/>
    </location>
</feature>
<keyword evidence="8" id="KW-1185">Reference proteome</keyword>
<sequence length="285" mass="31010">MKTWGPILLCAVLLLVGCGARSGHAQSPEEAAASEAAALRSQLPSAAPNVPGTPVPVPPQPAALVKNRIFTAGQLTSTCTEPAGTFDTVELLQEYYAQLVDCLNKAWGPVVRKAGFSFRGPRLSVLPRMPSGYSDNAGYYQDGHIYIVAELDLDLEKKDPELNRVFRAFLIAHEYGHHLQALTGVFAAKYERDATLNGVDARWQENRRMELQADCLGGAFLGAAKKSFGIDAHWVQRWNEVFTWFEDPASDHGQGTTRQTWAVKGLDAAGPAACNTYQAAPIEVR</sequence>
<evidence type="ECO:0000256" key="5">
    <source>
        <dbReference type="SAM" id="SignalP"/>
    </source>
</evidence>
<comment type="caution">
    <text evidence="7">The sequence shown here is derived from an EMBL/GenBank/DDBJ whole genome shotgun (WGS) entry which is preliminary data.</text>
</comment>
<dbReference type="Proteomes" id="UP000534306">
    <property type="component" value="Unassembled WGS sequence"/>
</dbReference>
<dbReference type="EMBL" id="JABJRC010000001">
    <property type="protein sequence ID" value="NOL39210.1"/>
    <property type="molecule type" value="Genomic_DNA"/>
</dbReference>